<dbReference type="eggNOG" id="KOG1075">
    <property type="taxonomic scope" value="Eukaryota"/>
</dbReference>
<proteinExistence type="predicted"/>
<organism evidence="3 4">
    <name type="scientific">Eutrema salsugineum</name>
    <name type="common">Saltwater cress</name>
    <name type="synonym">Sisymbrium salsugineum</name>
    <dbReference type="NCBI Taxonomy" id="72664"/>
    <lineage>
        <taxon>Eukaryota</taxon>
        <taxon>Viridiplantae</taxon>
        <taxon>Streptophyta</taxon>
        <taxon>Embryophyta</taxon>
        <taxon>Tracheophyta</taxon>
        <taxon>Spermatophyta</taxon>
        <taxon>Magnoliopsida</taxon>
        <taxon>eudicotyledons</taxon>
        <taxon>Gunneridae</taxon>
        <taxon>Pentapetalae</taxon>
        <taxon>rosids</taxon>
        <taxon>malvids</taxon>
        <taxon>Brassicales</taxon>
        <taxon>Brassicaceae</taxon>
        <taxon>Eutremeae</taxon>
        <taxon>Eutrema</taxon>
    </lineage>
</organism>
<dbReference type="KEGG" id="eus:EUTSA_v10027079mg"/>
<feature type="non-terminal residue" evidence="3">
    <location>
        <position position="234"/>
    </location>
</feature>
<dbReference type="Gramene" id="ESQ56309">
    <property type="protein sequence ID" value="ESQ56309"/>
    <property type="gene ID" value="EUTSA_v10027079mg"/>
</dbReference>
<accession>V4MI58</accession>
<dbReference type="PANTHER" id="PTHR31286:SF163">
    <property type="entry name" value="ZINC KNUCKLE CX2CX4HX4C DOMAIN-CONTAINING PROTEIN"/>
    <property type="match status" value="1"/>
</dbReference>
<dbReference type="Proteomes" id="UP000030689">
    <property type="component" value="Unassembled WGS sequence"/>
</dbReference>
<evidence type="ECO:0000313" key="3">
    <source>
        <dbReference type="EMBL" id="ESQ56309.1"/>
    </source>
</evidence>
<reference evidence="3 4" key="1">
    <citation type="journal article" date="2013" name="Front. Plant Sci.">
        <title>The Reference Genome of the Halophytic Plant Eutrema salsugineum.</title>
        <authorList>
            <person name="Yang R."/>
            <person name="Jarvis D.E."/>
            <person name="Chen H."/>
            <person name="Beilstein M.A."/>
            <person name="Grimwood J."/>
            <person name="Jenkins J."/>
            <person name="Shu S."/>
            <person name="Prochnik S."/>
            <person name="Xin M."/>
            <person name="Ma C."/>
            <person name="Schmutz J."/>
            <person name="Wing R.A."/>
            <person name="Mitchell-Olds T."/>
            <person name="Schumaker K.S."/>
            <person name="Wang X."/>
        </authorList>
    </citation>
    <scope>NUCLEOTIDE SEQUENCE [LARGE SCALE GENOMIC DNA]</scope>
</reference>
<name>V4MI58_EUTSA</name>
<protein>
    <recommendedName>
        <fullName evidence="5">DUF4283 domain-containing protein</fullName>
    </recommendedName>
</protein>
<feature type="domain" description="Zinc knuckle CX2CX4HX4C" evidence="2">
    <location>
        <begin position="146"/>
        <end position="193"/>
    </location>
</feature>
<gene>
    <name evidence="3" type="ORF">EUTSA_v10027079mg</name>
</gene>
<dbReference type="InterPro" id="IPR025558">
    <property type="entry name" value="DUF4283"/>
</dbReference>
<evidence type="ECO:0000313" key="4">
    <source>
        <dbReference type="Proteomes" id="UP000030689"/>
    </source>
</evidence>
<dbReference type="Pfam" id="PF14392">
    <property type="entry name" value="zf-CCHC_4"/>
    <property type="match status" value="1"/>
</dbReference>
<dbReference type="Pfam" id="PF14111">
    <property type="entry name" value="DUF4283"/>
    <property type="match status" value="1"/>
</dbReference>
<dbReference type="AlphaFoldDB" id="V4MI58"/>
<sequence>MLRRYSREEKGKDIASSHRWIRDPPIRLLDEANPDLIEKNRLTLIGRVLNPSVQKPKALIGFMPQVWRMEEKLVGRDLGPEKFQFKFRSEEYLQAVLNEAHFHFKRWIVHSIPAHCCTENNLKAIGNVLGIYVSHDIEEAMVRVQIDALKPLIKKKAIQFPSRVEVSVVFECIRLEKHCFLCMLLGHEKEHCPQLAKSRDFDPTISHINNLQTLQHLEDDSHKKEERRNKPFST</sequence>
<feature type="domain" description="DUF4283" evidence="1">
    <location>
        <begin position="37"/>
        <end position="110"/>
    </location>
</feature>
<dbReference type="OrthoDB" id="1031350at2759"/>
<evidence type="ECO:0000259" key="2">
    <source>
        <dbReference type="Pfam" id="PF14392"/>
    </source>
</evidence>
<dbReference type="PANTHER" id="PTHR31286">
    <property type="entry name" value="GLYCINE-RICH CELL WALL STRUCTURAL PROTEIN 1.8-LIKE"/>
    <property type="match status" value="1"/>
</dbReference>
<keyword evidence="4" id="KW-1185">Reference proteome</keyword>
<dbReference type="InterPro" id="IPR025836">
    <property type="entry name" value="Zn_knuckle_CX2CX4HX4C"/>
</dbReference>
<evidence type="ECO:0000259" key="1">
    <source>
        <dbReference type="Pfam" id="PF14111"/>
    </source>
</evidence>
<evidence type="ECO:0008006" key="5">
    <source>
        <dbReference type="Google" id="ProtNLM"/>
    </source>
</evidence>
<dbReference type="EMBL" id="KI517384">
    <property type="protein sequence ID" value="ESQ56309.1"/>
    <property type="molecule type" value="Genomic_DNA"/>
</dbReference>
<dbReference type="InterPro" id="IPR040256">
    <property type="entry name" value="At4g02000-like"/>
</dbReference>